<dbReference type="PANTHER" id="PTHR23502">
    <property type="entry name" value="MAJOR FACILITATOR SUPERFAMILY"/>
    <property type="match status" value="1"/>
</dbReference>
<feature type="transmembrane region" description="Helical" evidence="6">
    <location>
        <begin position="144"/>
        <end position="166"/>
    </location>
</feature>
<feature type="transmembrane region" description="Helical" evidence="6">
    <location>
        <begin position="309"/>
        <end position="330"/>
    </location>
</feature>
<feature type="transmembrane region" description="Helical" evidence="6">
    <location>
        <begin position="351"/>
        <end position="371"/>
    </location>
</feature>
<evidence type="ECO:0000259" key="7">
    <source>
        <dbReference type="PROSITE" id="PS50850"/>
    </source>
</evidence>
<evidence type="ECO:0000256" key="1">
    <source>
        <dbReference type="ARBA" id="ARBA00004141"/>
    </source>
</evidence>
<feature type="transmembrane region" description="Helical" evidence="6">
    <location>
        <begin position="444"/>
        <end position="466"/>
    </location>
</feature>
<feature type="transmembrane region" description="Helical" evidence="6">
    <location>
        <begin position="178"/>
        <end position="202"/>
    </location>
</feature>
<dbReference type="Pfam" id="PF07690">
    <property type="entry name" value="MFS_1"/>
    <property type="match status" value="1"/>
</dbReference>
<keyword evidence="2 6" id="KW-0812">Transmembrane</keyword>
<feature type="transmembrane region" description="Helical" evidence="6">
    <location>
        <begin position="88"/>
        <end position="108"/>
    </location>
</feature>
<feature type="transmembrane region" description="Helical" evidence="6">
    <location>
        <begin position="52"/>
        <end position="76"/>
    </location>
</feature>
<evidence type="ECO:0000256" key="3">
    <source>
        <dbReference type="ARBA" id="ARBA00022989"/>
    </source>
</evidence>
<evidence type="ECO:0000256" key="5">
    <source>
        <dbReference type="SAM" id="MobiDB-lite"/>
    </source>
</evidence>
<sequence>MASRTDEKSPAQPPPPGILTDTSDPEDGPASASAPPRSSDDDVVAVSRWRRWIILFTVCWLPIPMTFGTSSVMAVTPEVASDLHVDETAIHVANAGVFVAMAMSPLIWNPVARLVGRRVGYLLAAAVMCLCSLGAALAPNLAAFAAIWVIGGSTGVVFLVSGQTILSDIFEPTIRGTAVGFFLGTCVSANTVAPLTGGIIATYTSWRVIYGVQAAMSFFGLVMAWFFVPKDVTPAVDLGFRTGKPTSECLRTLASTFSPRTVFKMFLFPNILLADIACGLLSFNQYGLLSSIRFSVGERFGLNTPLTSGLFYLAPGGGFLLGSTIGGKISDHTVKRYLVKRNGLRLPRDRLRSGLGAMFLVLPLGTLLFGWGLQDNIGGMALPAVSAFFAGAGLMWSFSGLNTYSAEVYPPCKTEVISSKYIIQYSFSAVTMATRVTMMESIGIGWSFTITAITGFLAGVVVLFLIRYAPKTEKLMSEGK</sequence>
<feature type="transmembrane region" description="Helical" evidence="6">
    <location>
        <begin position="120"/>
        <end position="138"/>
    </location>
</feature>
<dbReference type="PROSITE" id="PS50850">
    <property type="entry name" value="MFS"/>
    <property type="match status" value="1"/>
</dbReference>
<protein>
    <submittedName>
        <fullName evidence="8">Major facilitator superfamily transporter</fullName>
    </submittedName>
</protein>
<proteinExistence type="predicted"/>
<dbReference type="SUPFAM" id="SSF103473">
    <property type="entry name" value="MFS general substrate transporter"/>
    <property type="match status" value="1"/>
</dbReference>
<feature type="transmembrane region" description="Helical" evidence="6">
    <location>
        <begin position="208"/>
        <end position="228"/>
    </location>
</feature>
<feature type="transmembrane region" description="Helical" evidence="6">
    <location>
        <begin position="266"/>
        <end position="289"/>
    </location>
</feature>
<evidence type="ECO:0000313" key="9">
    <source>
        <dbReference type="Proteomes" id="UP000813385"/>
    </source>
</evidence>
<keyword evidence="3 6" id="KW-1133">Transmembrane helix</keyword>
<evidence type="ECO:0000313" key="8">
    <source>
        <dbReference type="EMBL" id="KAH7363291.1"/>
    </source>
</evidence>
<dbReference type="InterPro" id="IPR020846">
    <property type="entry name" value="MFS_dom"/>
</dbReference>
<dbReference type="OrthoDB" id="3066029at2759"/>
<gene>
    <name evidence="8" type="ORF">B0T11DRAFT_339914</name>
</gene>
<accession>A0A8K0TNA3</accession>
<evidence type="ECO:0000256" key="2">
    <source>
        <dbReference type="ARBA" id="ARBA00022692"/>
    </source>
</evidence>
<dbReference type="GO" id="GO:0005886">
    <property type="term" value="C:plasma membrane"/>
    <property type="evidence" value="ECO:0007669"/>
    <property type="project" value="TreeGrafter"/>
</dbReference>
<feature type="domain" description="Major facilitator superfamily (MFS) profile" evidence="7">
    <location>
        <begin position="54"/>
        <end position="470"/>
    </location>
</feature>
<comment type="subcellular location">
    <subcellularLocation>
        <location evidence="1">Membrane</location>
        <topology evidence="1">Multi-pass membrane protein</topology>
    </subcellularLocation>
</comment>
<name>A0A8K0TNA3_9PEZI</name>
<dbReference type="GO" id="GO:0022857">
    <property type="term" value="F:transmembrane transporter activity"/>
    <property type="evidence" value="ECO:0007669"/>
    <property type="project" value="InterPro"/>
</dbReference>
<dbReference type="Proteomes" id="UP000813385">
    <property type="component" value="Unassembled WGS sequence"/>
</dbReference>
<feature type="transmembrane region" description="Helical" evidence="6">
    <location>
        <begin position="377"/>
        <end position="401"/>
    </location>
</feature>
<comment type="caution">
    <text evidence="8">The sequence shown here is derived from an EMBL/GenBank/DDBJ whole genome shotgun (WGS) entry which is preliminary data.</text>
</comment>
<organism evidence="8 9">
    <name type="scientific">Plectosphaerella cucumerina</name>
    <dbReference type="NCBI Taxonomy" id="40658"/>
    <lineage>
        <taxon>Eukaryota</taxon>
        <taxon>Fungi</taxon>
        <taxon>Dikarya</taxon>
        <taxon>Ascomycota</taxon>
        <taxon>Pezizomycotina</taxon>
        <taxon>Sordariomycetes</taxon>
        <taxon>Hypocreomycetidae</taxon>
        <taxon>Glomerellales</taxon>
        <taxon>Plectosphaerellaceae</taxon>
        <taxon>Plectosphaerella</taxon>
    </lineage>
</organism>
<feature type="region of interest" description="Disordered" evidence="5">
    <location>
        <begin position="1"/>
        <end position="40"/>
    </location>
</feature>
<dbReference type="AlphaFoldDB" id="A0A8K0TNA3"/>
<dbReference type="EMBL" id="JAGPXD010000003">
    <property type="protein sequence ID" value="KAH7363291.1"/>
    <property type="molecule type" value="Genomic_DNA"/>
</dbReference>
<dbReference type="InterPro" id="IPR036259">
    <property type="entry name" value="MFS_trans_sf"/>
</dbReference>
<evidence type="ECO:0000256" key="4">
    <source>
        <dbReference type="ARBA" id="ARBA00023136"/>
    </source>
</evidence>
<dbReference type="Gene3D" id="1.20.1250.20">
    <property type="entry name" value="MFS general substrate transporter like domains"/>
    <property type="match status" value="1"/>
</dbReference>
<dbReference type="InterPro" id="IPR011701">
    <property type="entry name" value="MFS"/>
</dbReference>
<evidence type="ECO:0000256" key="6">
    <source>
        <dbReference type="SAM" id="Phobius"/>
    </source>
</evidence>
<reference evidence="8" key="1">
    <citation type="journal article" date="2021" name="Nat. Commun.">
        <title>Genetic determinants of endophytism in the Arabidopsis root mycobiome.</title>
        <authorList>
            <person name="Mesny F."/>
            <person name="Miyauchi S."/>
            <person name="Thiergart T."/>
            <person name="Pickel B."/>
            <person name="Atanasova L."/>
            <person name="Karlsson M."/>
            <person name="Huettel B."/>
            <person name="Barry K.W."/>
            <person name="Haridas S."/>
            <person name="Chen C."/>
            <person name="Bauer D."/>
            <person name="Andreopoulos W."/>
            <person name="Pangilinan J."/>
            <person name="LaButti K."/>
            <person name="Riley R."/>
            <person name="Lipzen A."/>
            <person name="Clum A."/>
            <person name="Drula E."/>
            <person name="Henrissat B."/>
            <person name="Kohler A."/>
            <person name="Grigoriev I.V."/>
            <person name="Martin F.M."/>
            <person name="Hacquard S."/>
        </authorList>
    </citation>
    <scope>NUCLEOTIDE SEQUENCE</scope>
    <source>
        <strain evidence="8">MPI-CAGE-AT-0016</strain>
    </source>
</reference>
<keyword evidence="4 6" id="KW-0472">Membrane</keyword>
<dbReference type="PANTHER" id="PTHR23502:SF152">
    <property type="entry name" value="MAJOR FACILITATOR SUPERFAMILY (MFS) PROFILE DOMAIN-CONTAINING PROTEIN-RELATED"/>
    <property type="match status" value="1"/>
</dbReference>
<keyword evidence="9" id="KW-1185">Reference proteome</keyword>